<dbReference type="InterPro" id="IPR011041">
    <property type="entry name" value="Quinoprot_gluc/sorb_DH_b-prop"/>
</dbReference>
<evidence type="ECO:0000259" key="2">
    <source>
        <dbReference type="Pfam" id="PF07995"/>
    </source>
</evidence>
<dbReference type="Pfam" id="PF07995">
    <property type="entry name" value="GSDH"/>
    <property type="match status" value="1"/>
</dbReference>
<dbReference type="Proteomes" id="UP001501600">
    <property type="component" value="Unassembled WGS sequence"/>
</dbReference>
<feature type="chain" id="PRO_5045825738" evidence="1">
    <location>
        <begin position="43"/>
        <end position="412"/>
    </location>
</feature>
<protein>
    <submittedName>
        <fullName evidence="3">Sorbosone dehydrogenase family protein</fullName>
    </submittedName>
</protein>
<keyword evidence="4" id="KW-1185">Reference proteome</keyword>
<organism evidence="3 4">
    <name type="scientific">Ferrimonas gelatinilytica</name>
    <dbReference type="NCBI Taxonomy" id="1255257"/>
    <lineage>
        <taxon>Bacteria</taxon>
        <taxon>Pseudomonadati</taxon>
        <taxon>Pseudomonadota</taxon>
        <taxon>Gammaproteobacteria</taxon>
        <taxon>Alteromonadales</taxon>
        <taxon>Ferrimonadaceae</taxon>
        <taxon>Ferrimonas</taxon>
    </lineage>
</organism>
<feature type="domain" description="Glucose/Sorbosone dehydrogenase" evidence="2">
    <location>
        <begin position="200"/>
        <end position="318"/>
    </location>
</feature>
<dbReference type="InterPro" id="IPR012938">
    <property type="entry name" value="Glc/Sorbosone_DH"/>
</dbReference>
<evidence type="ECO:0000313" key="4">
    <source>
        <dbReference type="Proteomes" id="UP001501600"/>
    </source>
</evidence>
<dbReference type="EMBL" id="BAABLF010000013">
    <property type="protein sequence ID" value="GAA5192121.1"/>
    <property type="molecule type" value="Genomic_DNA"/>
</dbReference>
<feature type="signal peptide" evidence="1">
    <location>
        <begin position="1"/>
        <end position="42"/>
    </location>
</feature>
<accession>A0ABP9S6P1</accession>
<evidence type="ECO:0000256" key="1">
    <source>
        <dbReference type="SAM" id="SignalP"/>
    </source>
</evidence>
<sequence>MYMKMLRNSQNPRKGVVGQRLSSRLAGLALCAALMPFATAQADELAAVRSAKVPEGFSLSLYVDGVDNARQMAWGDLGTLFVGSRRAGNVYAIRHDGGQPGEVQVLAKQLIQPSGLAFRDGTLYVAAVSRILAFDNVEAALADGRTVTPRVVTEDLPEDLHHGWKYLAFAPDGRLVVPVGAPCNICDPEAPYASILALDLDAEPVRREVLARGVRNSVGFDFDPMTGELVFSDNGRDHMGDDLPPDEINRLAQPGSHFGYPYWHGGVVADPEYPLPKSLEGKLVDPIARLPAHVAPLGVHFYRGSQFPSPWRGALLIAEHGSWNRSSKVGYRITALTDPRGERGEENGGYRVLVDGWLDGETPLARPVALLPHPDGSVLISDDYHGRIFRLSYDRSFVSIPTPALPASENHD</sequence>
<proteinExistence type="predicted"/>
<dbReference type="PANTHER" id="PTHR19328">
    <property type="entry name" value="HEDGEHOG-INTERACTING PROTEIN"/>
    <property type="match status" value="1"/>
</dbReference>
<dbReference type="Gene3D" id="2.120.10.30">
    <property type="entry name" value="TolB, C-terminal domain"/>
    <property type="match status" value="1"/>
</dbReference>
<evidence type="ECO:0000313" key="3">
    <source>
        <dbReference type="EMBL" id="GAA5192121.1"/>
    </source>
</evidence>
<keyword evidence="1" id="KW-0732">Signal</keyword>
<dbReference type="PANTHER" id="PTHR19328:SF40">
    <property type="entry name" value="BLL0591 PROTEIN"/>
    <property type="match status" value="1"/>
</dbReference>
<reference evidence="4" key="1">
    <citation type="journal article" date="2019" name="Int. J. Syst. Evol. Microbiol.">
        <title>The Global Catalogue of Microorganisms (GCM) 10K type strain sequencing project: providing services to taxonomists for standard genome sequencing and annotation.</title>
        <authorList>
            <consortium name="The Broad Institute Genomics Platform"/>
            <consortium name="The Broad Institute Genome Sequencing Center for Infectious Disease"/>
            <person name="Wu L."/>
            <person name="Ma J."/>
        </authorList>
    </citation>
    <scope>NUCLEOTIDE SEQUENCE [LARGE SCALE GENOMIC DNA]</scope>
    <source>
        <strain evidence="4">JCM 18720</strain>
    </source>
</reference>
<comment type="caution">
    <text evidence="3">The sequence shown here is derived from an EMBL/GenBank/DDBJ whole genome shotgun (WGS) entry which is preliminary data.</text>
</comment>
<name>A0ABP9S6P1_9GAMM</name>
<dbReference type="SUPFAM" id="SSF50952">
    <property type="entry name" value="Soluble quinoprotein glucose dehydrogenase"/>
    <property type="match status" value="1"/>
</dbReference>
<dbReference type="InterPro" id="IPR011042">
    <property type="entry name" value="6-blade_b-propeller_TolB-like"/>
</dbReference>
<gene>
    <name evidence="3" type="ORF">GCM10025772_20520</name>
</gene>